<dbReference type="Proteomes" id="UP000006158">
    <property type="component" value="Chromosome"/>
</dbReference>
<name>I7FFC2_MYCS2</name>
<sequence length="332" mass="36196">MRAKKGEMAMMNGELRIAIAQKAPVFLNRAATTELVLSTIAEAAAAGARLVVFPETFLPGYPMWVCRTDGAVFDDADQKAAHAYYLDQAVEADGPELRSIAQCARDHGVLVYLGIAERGHAAARGTVFCSLATIEPERGHVTIHRKLLATYDERLVWGHGDGYGLRCHNLDGVNLGGLICWENWMPQARHALYADGEDVHISVWPGNKSLTKDISRFIALEGRVWSVAAAAVLTSEHIPADFPLAEQLAARGPETYFDGGSAVVSPTGEFVVEPVVGEERLIIADLSSAAVREERLLFDATGHYARPDVFTCTVDRRRRDPVQFVDGQGVSR</sequence>
<dbReference type="InterPro" id="IPR003010">
    <property type="entry name" value="C-N_Hydrolase"/>
</dbReference>
<dbReference type="Pfam" id="PF00795">
    <property type="entry name" value="CN_hydrolase"/>
    <property type="match status" value="1"/>
</dbReference>
<feature type="domain" description="CN hydrolase" evidence="3">
    <location>
        <begin position="15"/>
        <end position="288"/>
    </location>
</feature>
<evidence type="ECO:0000259" key="3">
    <source>
        <dbReference type="PROSITE" id="PS50263"/>
    </source>
</evidence>
<dbReference type="PROSITE" id="PS50263">
    <property type="entry name" value="CN_HYDROLASE"/>
    <property type="match status" value="1"/>
</dbReference>
<evidence type="ECO:0000256" key="2">
    <source>
        <dbReference type="PROSITE-ProRule" id="PRU10139"/>
    </source>
</evidence>
<dbReference type="InterPro" id="IPR036526">
    <property type="entry name" value="C-N_Hydrolase_sf"/>
</dbReference>
<reference evidence="4 5" key="1">
    <citation type="journal article" date="2007" name="Genome Biol.">
        <title>Interrupted coding sequences in Mycobacterium smegmatis: authentic mutations or sequencing errors?</title>
        <authorList>
            <person name="Deshayes C."/>
            <person name="Perrodou E."/>
            <person name="Gallien S."/>
            <person name="Euphrasie D."/>
            <person name="Schaeffer C."/>
            <person name="Van-Dorsselaer A."/>
            <person name="Poch O."/>
            <person name="Lecompte O."/>
            <person name="Reyrat J.M."/>
        </authorList>
    </citation>
    <scope>NUCLEOTIDE SEQUENCE [LARGE SCALE GENOMIC DNA]</scope>
    <source>
        <strain evidence="5">ATCC 700084 / mc(2)155</strain>
    </source>
</reference>
<dbReference type="EMBL" id="CP001663">
    <property type="protein sequence ID" value="AFP37568.1"/>
    <property type="molecule type" value="Genomic_DNA"/>
</dbReference>
<dbReference type="AlphaFoldDB" id="I7FFC2"/>
<dbReference type="Gene3D" id="3.60.110.10">
    <property type="entry name" value="Carbon-nitrogen hydrolase"/>
    <property type="match status" value="1"/>
</dbReference>
<dbReference type="PANTHER" id="PTHR46044:SF1">
    <property type="entry name" value="CN HYDROLASE DOMAIN-CONTAINING PROTEIN"/>
    <property type="match status" value="1"/>
</dbReference>
<keyword evidence="4" id="KW-0378">Hydrolase</keyword>
<evidence type="ECO:0000313" key="4">
    <source>
        <dbReference type="EMBL" id="AFP37568.1"/>
    </source>
</evidence>
<dbReference type="SUPFAM" id="SSF56317">
    <property type="entry name" value="Carbon-nitrogen hydrolase"/>
    <property type="match status" value="1"/>
</dbReference>
<reference evidence="4 5" key="2">
    <citation type="journal article" date="2009" name="Genome Res.">
        <title>Ortho-proteogenomics: multiple proteomes investigation through orthology and a new MS-based protocol.</title>
        <authorList>
            <person name="Gallien S."/>
            <person name="Perrodou E."/>
            <person name="Carapito C."/>
            <person name="Deshayes C."/>
            <person name="Reyrat J.M."/>
            <person name="Van Dorsselaer A."/>
            <person name="Poch O."/>
            <person name="Schaeffer C."/>
            <person name="Lecompte O."/>
        </authorList>
    </citation>
    <scope>NUCLEOTIDE SEQUENCE [LARGE SCALE GENOMIC DNA]</scope>
    <source>
        <strain evidence="5">ATCC 700084 / mc(2)155</strain>
    </source>
</reference>
<dbReference type="CDD" id="cd07564">
    <property type="entry name" value="nitrilases_CHs"/>
    <property type="match status" value="1"/>
</dbReference>
<dbReference type="PATRIC" id="fig|246196.56.peg.1119"/>
<dbReference type="InterPro" id="IPR000132">
    <property type="entry name" value="Nitrilase/CN_hydratase_CS"/>
</dbReference>
<protein>
    <submittedName>
        <fullName evidence="4">Hydrolase, carbon-nitrogen family</fullName>
        <ecNumber evidence="4">3.5.5.7</ecNumber>
    </submittedName>
</protein>
<accession>I7FFC2</accession>
<evidence type="ECO:0000313" key="5">
    <source>
        <dbReference type="Proteomes" id="UP000006158"/>
    </source>
</evidence>
<comment type="similarity">
    <text evidence="1">Belongs to the carbon-nitrogen hydrolase superfamily. Nitrilase family.</text>
</comment>
<proteinExistence type="inferred from homology"/>
<dbReference type="PROSITE" id="PS00920">
    <property type="entry name" value="NITRIL_CHT_1"/>
    <property type="match status" value="1"/>
</dbReference>
<evidence type="ECO:0000256" key="1">
    <source>
        <dbReference type="ARBA" id="ARBA00008129"/>
    </source>
</evidence>
<dbReference type="GO" id="GO:0018762">
    <property type="term" value="F:aliphatic nitrilase activity"/>
    <property type="evidence" value="ECO:0007669"/>
    <property type="project" value="UniProtKB-EC"/>
</dbReference>
<dbReference type="KEGG" id="msg:MSMEI_1088"/>
<organism evidence="4 5">
    <name type="scientific">Mycolicibacterium smegmatis (strain ATCC 700084 / mc(2)155)</name>
    <name type="common">Mycobacterium smegmatis</name>
    <dbReference type="NCBI Taxonomy" id="246196"/>
    <lineage>
        <taxon>Bacteria</taxon>
        <taxon>Bacillati</taxon>
        <taxon>Actinomycetota</taxon>
        <taxon>Actinomycetes</taxon>
        <taxon>Mycobacteriales</taxon>
        <taxon>Mycobacteriaceae</taxon>
        <taxon>Mycolicibacterium</taxon>
    </lineage>
</organism>
<dbReference type="EC" id="3.5.5.7" evidence="4"/>
<dbReference type="InterPro" id="IPR044149">
    <property type="entry name" value="Nitrilases_CHs"/>
</dbReference>
<gene>
    <name evidence="4" type="ordered locus">MSMEI_1088</name>
</gene>
<dbReference type="PANTHER" id="PTHR46044">
    <property type="entry name" value="NITRILASE"/>
    <property type="match status" value="1"/>
</dbReference>
<feature type="active site" description="Proton acceptor" evidence="2">
    <location>
        <position position="55"/>
    </location>
</feature>